<dbReference type="InterPro" id="IPR018095">
    <property type="entry name" value="Thymidylate_kin_CS"/>
</dbReference>
<evidence type="ECO:0000256" key="8">
    <source>
        <dbReference type="ARBA" id="ARBA00022840"/>
    </source>
</evidence>
<dbReference type="PANTHER" id="PTHR10344">
    <property type="entry name" value="THYMIDYLATE KINASE"/>
    <property type="match status" value="1"/>
</dbReference>
<dbReference type="HAMAP" id="MF_00165">
    <property type="entry name" value="Thymidylate_kinase"/>
    <property type="match status" value="1"/>
</dbReference>
<protein>
    <recommendedName>
        <fullName evidence="3 11">Thymidylate kinase</fullName>
        <ecNumber evidence="2 11">2.7.4.9</ecNumber>
    </recommendedName>
    <alternativeName>
        <fullName evidence="11">dTMP kinase</fullName>
    </alternativeName>
</protein>
<dbReference type="AlphaFoldDB" id="A0A379C3Y7"/>
<evidence type="ECO:0000256" key="10">
    <source>
        <dbReference type="ARBA" id="ARBA00057735"/>
    </source>
</evidence>
<evidence type="ECO:0000256" key="9">
    <source>
        <dbReference type="ARBA" id="ARBA00048743"/>
    </source>
</evidence>
<keyword evidence="8 11" id="KW-0067">ATP-binding</keyword>
<evidence type="ECO:0000256" key="4">
    <source>
        <dbReference type="ARBA" id="ARBA00022679"/>
    </source>
</evidence>
<dbReference type="InterPro" id="IPR039430">
    <property type="entry name" value="Thymidylate_kin-like_dom"/>
</dbReference>
<keyword evidence="5 11" id="KW-0545">Nucleotide biosynthesis</keyword>
<evidence type="ECO:0000256" key="5">
    <source>
        <dbReference type="ARBA" id="ARBA00022727"/>
    </source>
</evidence>
<comment type="function">
    <text evidence="10 11">Phosphorylation of dTMP to form dTDP in both de novo and salvage pathways of dTTP synthesis.</text>
</comment>
<dbReference type="OrthoDB" id="9774907at2"/>
<dbReference type="Proteomes" id="UP000255517">
    <property type="component" value="Unassembled WGS sequence"/>
</dbReference>
<evidence type="ECO:0000313" key="14">
    <source>
        <dbReference type="Proteomes" id="UP000255517"/>
    </source>
</evidence>
<evidence type="ECO:0000256" key="7">
    <source>
        <dbReference type="ARBA" id="ARBA00022777"/>
    </source>
</evidence>
<dbReference type="GO" id="GO:0006227">
    <property type="term" value="P:dUDP biosynthetic process"/>
    <property type="evidence" value="ECO:0007669"/>
    <property type="project" value="TreeGrafter"/>
</dbReference>
<dbReference type="InterPro" id="IPR027417">
    <property type="entry name" value="P-loop_NTPase"/>
</dbReference>
<dbReference type="GO" id="GO:0004798">
    <property type="term" value="F:dTMP kinase activity"/>
    <property type="evidence" value="ECO:0007669"/>
    <property type="project" value="UniProtKB-UniRule"/>
</dbReference>
<evidence type="ECO:0000256" key="2">
    <source>
        <dbReference type="ARBA" id="ARBA00012980"/>
    </source>
</evidence>
<dbReference type="GO" id="GO:0006233">
    <property type="term" value="P:dTDP biosynthetic process"/>
    <property type="evidence" value="ECO:0007669"/>
    <property type="project" value="InterPro"/>
</dbReference>
<organism evidence="13 14">
    <name type="scientific">Peptoniphilus lacrimalis</name>
    <dbReference type="NCBI Taxonomy" id="33031"/>
    <lineage>
        <taxon>Bacteria</taxon>
        <taxon>Bacillati</taxon>
        <taxon>Bacillota</taxon>
        <taxon>Tissierellia</taxon>
        <taxon>Tissierellales</taxon>
        <taxon>Peptoniphilaceae</taxon>
        <taxon>Peptoniphilus</taxon>
    </lineage>
</organism>
<dbReference type="Gene3D" id="3.40.50.300">
    <property type="entry name" value="P-loop containing nucleotide triphosphate hydrolases"/>
    <property type="match status" value="1"/>
</dbReference>
<dbReference type="PROSITE" id="PS01331">
    <property type="entry name" value="THYMIDYLATE_KINASE"/>
    <property type="match status" value="1"/>
</dbReference>
<dbReference type="STRING" id="1122949.GCA_000378725_00147"/>
<dbReference type="FunFam" id="3.40.50.300:FF:000225">
    <property type="entry name" value="Thymidylate kinase"/>
    <property type="match status" value="1"/>
</dbReference>
<dbReference type="EMBL" id="UGSZ01000001">
    <property type="protein sequence ID" value="SUB56306.1"/>
    <property type="molecule type" value="Genomic_DNA"/>
</dbReference>
<evidence type="ECO:0000313" key="13">
    <source>
        <dbReference type="EMBL" id="SUB56306.1"/>
    </source>
</evidence>
<comment type="similarity">
    <text evidence="1 11">Belongs to the thymidylate kinase family.</text>
</comment>
<dbReference type="GO" id="GO:0005737">
    <property type="term" value="C:cytoplasm"/>
    <property type="evidence" value="ECO:0007669"/>
    <property type="project" value="TreeGrafter"/>
</dbReference>
<name>A0A379C3Y7_9FIRM</name>
<evidence type="ECO:0000256" key="11">
    <source>
        <dbReference type="HAMAP-Rule" id="MF_00165"/>
    </source>
</evidence>
<evidence type="ECO:0000256" key="3">
    <source>
        <dbReference type="ARBA" id="ARBA00017144"/>
    </source>
</evidence>
<dbReference type="SUPFAM" id="SSF52540">
    <property type="entry name" value="P-loop containing nucleoside triphosphate hydrolases"/>
    <property type="match status" value="1"/>
</dbReference>
<dbReference type="RefSeq" id="WP_009345679.1">
    <property type="nucleotide sequence ID" value="NZ_CAMUOS010000005.1"/>
</dbReference>
<dbReference type="GO" id="GO:0006235">
    <property type="term" value="P:dTTP biosynthetic process"/>
    <property type="evidence" value="ECO:0007669"/>
    <property type="project" value="UniProtKB-UniRule"/>
</dbReference>
<accession>A0A379C3Y7</accession>
<dbReference type="NCBIfam" id="TIGR00041">
    <property type="entry name" value="DTMP_kinase"/>
    <property type="match status" value="1"/>
</dbReference>
<dbReference type="EC" id="2.7.4.9" evidence="2 11"/>
<evidence type="ECO:0000259" key="12">
    <source>
        <dbReference type="Pfam" id="PF02223"/>
    </source>
</evidence>
<keyword evidence="6 11" id="KW-0547">Nucleotide-binding</keyword>
<dbReference type="GO" id="GO:0004550">
    <property type="term" value="F:nucleoside diphosphate kinase activity"/>
    <property type="evidence" value="ECO:0007669"/>
    <property type="project" value="TreeGrafter"/>
</dbReference>
<keyword evidence="4 11" id="KW-0808">Transferase</keyword>
<sequence>MSLFVTFEGADGVGKSTIANLIYEELLKRNIEVIKTREPGGTRISEAIRDIILNNSYREMDYRCEALLYAASRAQHVEEKIKPALKSGKVVLCERFVLSSLAYQGIGRNQNLDHIKAINEYATMGLEPDIVFIFLNKEETLARKLENADRLERAGDDFHNKVRDFYKNLQKKDNYYFIDAWQSIDKVFSDTLEVLDNVGGLK</sequence>
<dbReference type="PANTHER" id="PTHR10344:SF4">
    <property type="entry name" value="UMP-CMP KINASE 2, MITOCHONDRIAL"/>
    <property type="match status" value="1"/>
</dbReference>
<gene>
    <name evidence="11 13" type="primary">tmk</name>
    <name evidence="13" type="ORF">NCTC13149_00076</name>
</gene>
<dbReference type="InterPro" id="IPR018094">
    <property type="entry name" value="Thymidylate_kinase"/>
</dbReference>
<feature type="domain" description="Thymidylate kinase-like" evidence="12">
    <location>
        <begin position="7"/>
        <end position="189"/>
    </location>
</feature>
<feature type="binding site" evidence="11">
    <location>
        <begin position="9"/>
        <end position="16"/>
    </location>
    <ligand>
        <name>ATP</name>
        <dbReference type="ChEBI" id="CHEBI:30616"/>
    </ligand>
</feature>
<evidence type="ECO:0000256" key="1">
    <source>
        <dbReference type="ARBA" id="ARBA00009776"/>
    </source>
</evidence>
<dbReference type="Pfam" id="PF02223">
    <property type="entry name" value="Thymidylate_kin"/>
    <property type="match status" value="1"/>
</dbReference>
<dbReference type="CDD" id="cd01672">
    <property type="entry name" value="TMPK"/>
    <property type="match status" value="1"/>
</dbReference>
<proteinExistence type="inferred from homology"/>
<evidence type="ECO:0000256" key="6">
    <source>
        <dbReference type="ARBA" id="ARBA00022741"/>
    </source>
</evidence>
<keyword evidence="7 11" id="KW-0418">Kinase</keyword>
<comment type="catalytic activity">
    <reaction evidence="9 11">
        <text>dTMP + ATP = dTDP + ADP</text>
        <dbReference type="Rhea" id="RHEA:13517"/>
        <dbReference type="ChEBI" id="CHEBI:30616"/>
        <dbReference type="ChEBI" id="CHEBI:58369"/>
        <dbReference type="ChEBI" id="CHEBI:63528"/>
        <dbReference type="ChEBI" id="CHEBI:456216"/>
        <dbReference type="EC" id="2.7.4.9"/>
    </reaction>
</comment>
<dbReference type="GO" id="GO:0005524">
    <property type="term" value="F:ATP binding"/>
    <property type="evidence" value="ECO:0007669"/>
    <property type="project" value="UniProtKB-UniRule"/>
</dbReference>
<reference evidence="13 14" key="1">
    <citation type="submission" date="2018-06" db="EMBL/GenBank/DDBJ databases">
        <authorList>
            <consortium name="Pathogen Informatics"/>
            <person name="Doyle S."/>
        </authorList>
    </citation>
    <scope>NUCLEOTIDE SEQUENCE [LARGE SCALE GENOMIC DNA]</scope>
    <source>
        <strain evidence="13 14">NCTC13149</strain>
    </source>
</reference>